<dbReference type="EMBL" id="MIZA01000010">
    <property type="protein sequence ID" value="OIR20624.1"/>
    <property type="molecule type" value="Genomic_DNA"/>
</dbReference>
<keyword evidence="4" id="KW-0066">ATP synthesis</keyword>
<keyword evidence="3 4" id="KW-0406">Ion transport</keyword>
<organism evidence="5 6">
    <name type="scientific">Marine Group III euryarchaeote CG-Epi1</name>
    <dbReference type="NCBI Taxonomy" id="1888995"/>
    <lineage>
        <taxon>Archaea</taxon>
        <taxon>Methanobacteriati</taxon>
        <taxon>Thermoplasmatota</taxon>
        <taxon>Thermoplasmata</taxon>
        <taxon>Candidatus Thermoprofundales</taxon>
    </lineage>
</organism>
<proteinExistence type="inferred from homology"/>
<evidence type="ECO:0000313" key="5">
    <source>
        <dbReference type="EMBL" id="OIR20624.1"/>
    </source>
</evidence>
<comment type="subcellular location">
    <subcellularLocation>
        <location evidence="4">Cell membrane</location>
        <topology evidence="4">Peripheral membrane protein</topology>
    </subcellularLocation>
</comment>
<dbReference type="InterPro" id="IPR008218">
    <property type="entry name" value="ATPase_V1-cplx_f_g_su"/>
</dbReference>
<dbReference type="GO" id="GO:0005524">
    <property type="term" value="F:ATP binding"/>
    <property type="evidence" value="ECO:0007669"/>
    <property type="project" value="UniProtKB-UniRule"/>
</dbReference>
<dbReference type="GO" id="GO:0046961">
    <property type="term" value="F:proton-transporting ATPase activity, rotational mechanism"/>
    <property type="evidence" value="ECO:0007669"/>
    <property type="project" value="InterPro"/>
</dbReference>
<evidence type="ECO:0000256" key="3">
    <source>
        <dbReference type="ARBA" id="ARBA00023065"/>
    </source>
</evidence>
<keyword evidence="4" id="KW-0472">Membrane</keyword>
<dbReference type="NCBIfam" id="NF002577">
    <property type="entry name" value="PRK02228.1"/>
    <property type="match status" value="1"/>
</dbReference>
<name>A0A1J5TWI6_9ARCH</name>
<sequence length="99" mass="10995">MEIAVVGDDLFTIGFRLVGIEKWFNVSEEVSVDEAVKSAMGDKEIGVIVIHDKNWKELEPSLRKKLSNSVKPTVIAIGSEVDQGLRDRIKTAVGVDLWK</sequence>
<keyword evidence="2 4" id="KW-0813">Transport</keyword>
<comment type="caution">
    <text evidence="5">The sequence shown here is derived from an EMBL/GenBank/DDBJ whole genome shotgun (WGS) entry which is preliminary data.</text>
</comment>
<keyword evidence="4" id="KW-1003">Cell membrane</keyword>
<dbReference type="AlphaFoldDB" id="A0A1J5TWI6"/>
<dbReference type="Pfam" id="PF01990">
    <property type="entry name" value="ATP-synt_F"/>
    <property type="match status" value="1"/>
</dbReference>
<protein>
    <recommendedName>
        <fullName evidence="4">A-type ATP synthase subunit F</fullName>
    </recommendedName>
</protein>
<reference evidence="5 6" key="1">
    <citation type="submission" date="2016-08" db="EMBL/GenBank/DDBJ databases">
        <title>New Insights into Marine Group III Euryarchaeota, from dark to light.</title>
        <authorList>
            <person name="Haro-Moreno J.M."/>
            <person name="Rodriguez-Valera F."/>
            <person name="Lopez-Garcia P."/>
            <person name="Moreira D."/>
            <person name="Martin-Cuadrado A.B."/>
        </authorList>
    </citation>
    <scope>NUCLEOTIDE SEQUENCE [LARGE SCALE GENOMIC DNA]</scope>
    <source>
        <strain evidence="5">CG-Epi1</strain>
    </source>
</reference>
<comment type="similarity">
    <text evidence="1 4">Belongs to the V-ATPase F subunit family.</text>
</comment>
<evidence type="ECO:0000313" key="6">
    <source>
        <dbReference type="Proteomes" id="UP000183080"/>
    </source>
</evidence>
<dbReference type="STRING" id="1888995.BD935_04820"/>
<comment type="subunit">
    <text evidence="4">Has multiple subunits with at least A(3), B(3), C, D, E, F, H, I and proteolipid K(x).</text>
</comment>
<gene>
    <name evidence="4" type="primary">atpF</name>
    <name evidence="5" type="ORF">BD935_04820</name>
</gene>
<dbReference type="Gene3D" id="3.40.50.10580">
    <property type="entry name" value="ATPase, V1 complex, subunit F"/>
    <property type="match status" value="1"/>
</dbReference>
<evidence type="ECO:0000256" key="1">
    <source>
        <dbReference type="ARBA" id="ARBA00010148"/>
    </source>
</evidence>
<evidence type="ECO:0000256" key="4">
    <source>
        <dbReference type="HAMAP-Rule" id="MF_00312"/>
    </source>
</evidence>
<comment type="function">
    <text evidence="4">Component of the A-type ATP synthase that produces ATP from ADP in the presence of a proton gradient across the membrane.</text>
</comment>
<dbReference type="InterPro" id="IPR036906">
    <property type="entry name" value="ATPase_V1_fsu_sf"/>
</dbReference>
<evidence type="ECO:0000256" key="2">
    <source>
        <dbReference type="ARBA" id="ARBA00022448"/>
    </source>
</evidence>
<dbReference type="SUPFAM" id="SSF159468">
    <property type="entry name" value="AtpF-like"/>
    <property type="match status" value="1"/>
</dbReference>
<accession>A0A1J5TWI6</accession>
<dbReference type="Proteomes" id="UP000183080">
    <property type="component" value="Unassembled WGS sequence"/>
</dbReference>
<dbReference type="GO" id="GO:0042777">
    <property type="term" value="P:proton motive force-driven plasma membrane ATP synthesis"/>
    <property type="evidence" value="ECO:0007669"/>
    <property type="project" value="UniProtKB-UniRule"/>
</dbReference>
<dbReference type="HAMAP" id="MF_00312">
    <property type="entry name" value="ATP_synth_F_arch"/>
    <property type="match status" value="1"/>
</dbReference>
<dbReference type="GO" id="GO:0046933">
    <property type="term" value="F:proton-transporting ATP synthase activity, rotational mechanism"/>
    <property type="evidence" value="ECO:0007669"/>
    <property type="project" value="UniProtKB-UniRule"/>
</dbReference>
<keyword evidence="4" id="KW-0375">Hydrogen ion transport</keyword>
<dbReference type="GO" id="GO:0005886">
    <property type="term" value="C:plasma membrane"/>
    <property type="evidence" value="ECO:0007669"/>
    <property type="project" value="UniProtKB-SubCell"/>
</dbReference>
<dbReference type="InterPro" id="IPR022944">
    <property type="entry name" value="ATPase_V1-cplx_fsu_bac/arc"/>
</dbReference>